<dbReference type="AlphaFoldDB" id="F9Y7Z2"/>
<dbReference type="HOGENOM" id="CLU_097061_2_1_5"/>
<dbReference type="OrthoDB" id="4124121at2"/>
<comment type="similarity">
    <text evidence="1">Belongs to the NipSnap family.</text>
</comment>
<dbReference type="Gene3D" id="3.30.70.100">
    <property type="match status" value="1"/>
</dbReference>
<dbReference type="InterPro" id="IPR011008">
    <property type="entry name" value="Dimeric_a/b-barrel"/>
</dbReference>
<dbReference type="PANTHER" id="PTHR21017:SF17">
    <property type="entry name" value="PROTEIN NIPSNAP"/>
    <property type="match status" value="1"/>
</dbReference>
<sequence length="105" mass="12640">MRIIEERHYRIKPGLAAQFAAIYHEFGLPIQREYLQDFIGYFLTEVGELNGVVAIWGFDSMDTRLQQRDRMMQDPRWQDYLQRVLHLIDHQQTRLMRPTSFSPIQ</sequence>
<proteinExistence type="inferred from homology"/>
<accession>F9Y7Z2</accession>
<dbReference type="PANTHER" id="PTHR21017">
    <property type="entry name" value="NIPSNAP-RELATED"/>
    <property type="match status" value="1"/>
</dbReference>
<dbReference type="InterPro" id="IPR051557">
    <property type="entry name" value="NipSnap_domain"/>
</dbReference>
<evidence type="ECO:0000259" key="2">
    <source>
        <dbReference type="Pfam" id="PF07978"/>
    </source>
</evidence>
<dbReference type="KEGG" id="kvl:KVU_1279"/>
<dbReference type="SUPFAM" id="SSF54909">
    <property type="entry name" value="Dimeric alpha+beta barrel"/>
    <property type="match status" value="1"/>
</dbReference>
<keyword evidence="4" id="KW-1185">Reference proteome</keyword>
<evidence type="ECO:0000313" key="3">
    <source>
        <dbReference type="EMBL" id="AEM41118.1"/>
    </source>
</evidence>
<organism evidence="3 4">
    <name type="scientific">Ketogulonicigenium vulgare (strain WSH-001)</name>
    <dbReference type="NCBI Taxonomy" id="759362"/>
    <lineage>
        <taxon>Bacteria</taxon>
        <taxon>Pseudomonadati</taxon>
        <taxon>Pseudomonadota</taxon>
        <taxon>Alphaproteobacteria</taxon>
        <taxon>Rhodobacterales</taxon>
        <taxon>Roseobacteraceae</taxon>
        <taxon>Ketogulonicigenium</taxon>
    </lineage>
</organism>
<dbReference type="Proteomes" id="UP000000692">
    <property type="component" value="Chromosome"/>
</dbReference>
<protein>
    <submittedName>
        <fullName evidence="3">NIPSNAP family containing protein</fullName>
    </submittedName>
</protein>
<name>F9Y7Z2_KETVW</name>
<dbReference type="RefSeq" id="WP_013384582.1">
    <property type="nucleotide sequence ID" value="NC_017384.1"/>
</dbReference>
<gene>
    <name evidence="3" type="ordered locus">KVU_1279</name>
</gene>
<dbReference type="Pfam" id="PF07978">
    <property type="entry name" value="NIPSNAP"/>
    <property type="match status" value="1"/>
</dbReference>
<reference evidence="3 4" key="1">
    <citation type="journal article" date="2011" name="J. Bacteriol.">
        <title>Complete genome sequence of the industrial strain Ketogulonicigenium vulgare WSH-001.</title>
        <authorList>
            <person name="Liu L."/>
            <person name="Li Y."/>
            <person name="Zhang J."/>
            <person name="Zhou Z."/>
            <person name="Liu J."/>
            <person name="Li X."/>
            <person name="Zhou J."/>
            <person name="Du G."/>
            <person name="Wang L."/>
            <person name="Chen J."/>
        </authorList>
    </citation>
    <scope>NUCLEOTIDE SEQUENCE [LARGE SCALE GENOMIC DNA]</scope>
    <source>
        <strain evidence="3 4">WSH-001</strain>
    </source>
</reference>
<dbReference type="InterPro" id="IPR012577">
    <property type="entry name" value="NIPSNAP"/>
</dbReference>
<evidence type="ECO:0000256" key="1">
    <source>
        <dbReference type="ARBA" id="ARBA00005291"/>
    </source>
</evidence>
<evidence type="ECO:0000313" key="4">
    <source>
        <dbReference type="Proteomes" id="UP000000692"/>
    </source>
</evidence>
<feature type="domain" description="NIPSNAP" evidence="2">
    <location>
        <begin position="5"/>
        <end position="103"/>
    </location>
</feature>
<dbReference type="EMBL" id="CP002018">
    <property type="protein sequence ID" value="AEM41118.1"/>
    <property type="molecule type" value="Genomic_DNA"/>
</dbReference>
<dbReference type="eggNOG" id="ENOG50330K6">
    <property type="taxonomic scope" value="Bacteria"/>
</dbReference>